<sequence length="341" mass="38164">MRRPNITVTSIIVLLVLAGALLLGGCAKKEKPQEATAEAPQQVVLRLAETHPPDYPTTKGDYKFAELVKERTGGKIVIEVYPSSQLGEEKAVIEQVQFGSIDLTRVSVSPVSSFVPILNALQLPYLYRNSDHMWKVLKGDIGKELLKAVEDAGFIGFGWFEAGARSFYTKKPVRTPEDLKGMKIRVQESDLMVSMIQALGGVATPMPYGEVYSALQTGVIDGAENNWPSYYTSGHYEVATYYTLDEHLRVPEIIIGSKISLSQKLTPEEIEILRQAAWDAIEYQREQWAAYEKVAEEKVRAAGNTIIPVEDKSAWQARMKDLYAKQSPEIQEIVRRIQEVE</sequence>
<dbReference type="NCBIfam" id="TIGR00787">
    <property type="entry name" value="dctP"/>
    <property type="match status" value="1"/>
</dbReference>
<evidence type="ECO:0000256" key="1">
    <source>
        <dbReference type="ARBA" id="ARBA00022729"/>
    </source>
</evidence>
<evidence type="ECO:0000313" key="3">
    <source>
        <dbReference type="Proteomes" id="UP000001296"/>
    </source>
</evidence>
<dbReference type="GO" id="GO:0030288">
    <property type="term" value="C:outer membrane-bounded periplasmic space"/>
    <property type="evidence" value="ECO:0007669"/>
    <property type="project" value="InterPro"/>
</dbReference>
<dbReference type="PaxDb" id="665571-STHERM_c13510"/>
<dbReference type="eggNOG" id="COG1638">
    <property type="taxonomic scope" value="Bacteria"/>
</dbReference>
<gene>
    <name evidence="2" type="ordered locus">STHERM_c13510</name>
</gene>
<dbReference type="HOGENOM" id="CLU_036176_4_0_12"/>
<dbReference type="CDD" id="cd13671">
    <property type="entry name" value="PBP2_TRAP_SBP_like_3"/>
    <property type="match status" value="1"/>
</dbReference>
<dbReference type="InterPro" id="IPR038404">
    <property type="entry name" value="TRAP_DctP_sf"/>
</dbReference>
<dbReference type="Proteomes" id="UP000001296">
    <property type="component" value="Chromosome"/>
</dbReference>
<proteinExistence type="predicted"/>
<dbReference type="RefSeq" id="WP_013314131.1">
    <property type="nucleotide sequence ID" value="NC_014484.1"/>
</dbReference>
<dbReference type="GO" id="GO:0055085">
    <property type="term" value="P:transmembrane transport"/>
    <property type="evidence" value="ECO:0007669"/>
    <property type="project" value="InterPro"/>
</dbReference>
<dbReference type="KEGG" id="sta:STHERM_c13510"/>
<organism evidence="2 3">
    <name type="scientific">Winmispira thermophila (strain ATCC 49972 / DSM 6192 / RI 19.B1)</name>
    <name type="common">Spirochaeta thermophila</name>
    <dbReference type="NCBI Taxonomy" id="665571"/>
    <lineage>
        <taxon>Bacteria</taxon>
        <taxon>Pseudomonadati</taxon>
        <taxon>Spirochaetota</taxon>
        <taxon>Spirochaetia</taxon>
        <taxon>Winmispirales</taxon>
        <taxon>Winmispiraceae</taxon>
        <taxon>Winmispira</taxon>
    </lineage>
</organism>
<reference key="1">
    <citation type="submission" date="2009-08" db="EMBL/GenBank/DDBJ databases">
        <title>The genome sequence of Spirochaeta thermophila DSM6192.</title>
        <authorList>
            <person name="Angelov A."/>
            <person name="Mientus M."/>
            <person name="Wittenberg S."/>
            <person name="Lehmann R."/>
            <person name="Liesegang H."/>
            <person name="Daniel R."/>
            <person name="Liebl W."/>
        </authorList>
    </citation>
    <scope>NUCLEOTIDE SEQUENCE</scope>
    <source>
        <strain>DSM 6192</strain>
    </source>
</reference>
<name>E0RU70_WINT6</name>
<dbReference type="GO" id="GO:0030246">
    <property type="term" value="F:carbohydrate binding"/>
    <property type="evidence" value="ECO:0007669"/>
    <property type="project" value="TreeGrafter"/>
</dbReference>
<dbReference type="PROSITE" id="PS51257">
    <property type="entry name" value="PROKAR_LIPOPROTEIN"/>
    <property type="match status" value="1"/>
</dbReference>
<dbReference type="InterPro" id="IPR018389">
    <property type="entry name" value="DctP_fam"/>
</dbReference>
<dbReference type="Gene3D" id="3.40.190.170">
    <property type="entry name" value="Bacterial extracellular solute-binding protein, family 7"/>
    <property type="match status" value="1"/>
</dbReference>
<dbReference type="Pfam" id="PF03480">
    <property type="entry name" value="DctP"/>
    <property type="match status" value="1"/>
</dbReference>
<dbReference type="SUPFAM" id="SSF53850">
    <property type="entry name" value="Periplasmic binding protein-like II"/>
    <property type="match status" value="1"/>
</dbReference>
<dbReference type="EMBL" id="CP001698">
    <property type="protein sequence ID" value="ADN02291.1"/>
    <property type="molecule type" value="Genomic_DNA"/>
</dbReference>
<evidence type="ECO:0000313" key="2">
    <source>
        <dbReference type="EMBL" id="ADN02291.1"/>
    </source>
</evidence>
<dbReference type="PANTHER" id="PTHR33376:SF2">
    <property type="entry name" value="DICARBOXYLATE-BINDING PERIPLASMIC PROTEIN"/>
    <property type="match status" value="1"/>
</dbReference>
<keyword evidence="1" id="KW-0732">Signal</keyword>
<reference evidence="2 3" key="2">
    <citation type="journal article" date="2010" name="J. Bacteriol.">
        <title>Genome sequence of the polysaccharide-degrading, thermophilic anaerobe Spirochaeta thermophila DSM 6192.</title>
        <authorList>
            <person name="Angelov A."/>
            <person name="Liebl S."/>
            <person name="Ballschmiter M."/>
            <person name="Bomeke M."/>
            <person name="Lehmann R."/>
            <person name="Liesegang H."/>
            <person name="Daniel R."/>
            <person name="Liebl W."/>
        </authorList>
    </citation>
    <scope>NUCLEOTIDE SEQUENCE [LARGE SCALE GENOMIC DNA]</scope>
    <source>
        <strain evidence="3">ATCC 49972 / DSM 6192 / RI 19.B1</strain>
    </source>
</reference>
<dbReference type="PIRSF" id="PIRSF006470">
    <property type="entry name" value="DctB"/>
    <property type="match status" value="1"/>
</dbReference>
<dbReference type="AlphaFoldDB" id="E0RU70"/>
<accession>E0RU70</accession>
<protein>
    <submittedName>
        <fullName evidence="2">Transporter</fullName>
    </submittedName>
</protein>
<dbReference type="InterPro" id="IPR004682">
    <property type="entry name" value="TRAP_DctP"/>
</dbReference>
<dbReference type="PANTHER" id="PTHR33376">
    <property type="match status" value="1"/>
</dbReference>
<dbReference type="NCBIfam" id="NF037995">
    <property type="entry name" value="TRAP_S1"/>
    <property type="match status" value="1"/>
</dbReference>